<keyword evidence="3 5" id="KW-0460">Magnesium</keyword>
<dbReference type="SFLD" id="SFLDG00180">
    <property type="entry name" value="muconate_cycloisomerase"/>
    <property type="match status" value="1"/>
</dbReference>
<keyword evidence="8" id="KW-1185">Reference proteome</keyword>
<dbReference type="Proteomes" id="UP000325292">
    <property type="component" value="Chromosome"/>
</dbReference>
<dbReference type="InterPro" id="IPR029017">
    <property type="entry name" value="Enolase-like_N"/>
</dbReference>
<dbReference type="SUPFAM" id="SSF54826">
    <property type="entry name" value="Enolase N-terminal domain-like"/>
    <property type="match status" value="1"/>
</dbReference>
<reference evidence="7 8" key="1">
    <citation type="journal article" date="2019" name="Sci. Rep.">
        <title>Sulfobacillus thermotolerans: new insights into resistance and metabolic capacities of acidophilic chemolithotrophs.</title>
        <authorList>
            <person name="Panyushkina A.E."/>
            <person name="Babenko V.V."/>
            <person name="Nikitina A.S."/>
            <person name="Selezneva O.V."/>
            <person name="Tsaplina I.A."/>
            <person name="Letarova M.A."/>
            <person name="Kostryukova E.S."/>
            <person name="Letarov A.V."/>
        </authorList>
    </citation>
    <scope>NUCLEOTIDE SEQUENCE [LARGE SCALE GENOMIC DNA]</scope>
    <source>
        <strain evidence="7 8">Kr1</strain>
    </source>
</reference>
<dbReference type="SFLD" id="SFLDS00001">
    <property type="entry name" value="Enolase"/>
    <property type="match status" value="1"/>
</dbReference>
<comment type="similarity">
    <text evidence="1 5">Belongs to the mandelate racemase/muconate lactonizing enzyme family.</text>
</comment>
<dbReference type="Gene3D" id="3.30.390.10">
    <property type="entry name" value="Enolase-like, N-terminal domain"/>
    <property type="match status" value="1"/>
</dbReference>
<evidence type="ECO:0000256" key="3">
    <source>
        <dbReference type="ARBA" id="ARBA00022842"/>
    </source>
</evidence>
<dbReference type="CDD" id="cd03319">
    <property type="entry name" value="L-Ala-DL-Glu_epimerase"/>
    <property type="match status" value="1"/>
</dbReference>
<evidence type="ECO:0000313" key="8">
    <source>
        <dbReference type="Proteomes" id="UP000325292"/>
    </source>
</evidence>
<dbReference type="SUPFAM" id="SSF51604">
    <property type="entry name" value="Enolase C-terminal domain-like"/>
    <property type="match status" value="1"/>
</dbReference>
<dbReference type="PANTHER" id="PTHR48073">
    <property type="entry name" value="O-SUCCINYLBENZOATE SYNTHASE-RELATED"/>
    <property type="match status" value="1"/>
</dbReference>
<dbReference type="InterPro" id="IPR029065">
    <property type="entry name" value="Enolase_C-like"/>
</dbReference>
<sequence>MVHVARLPLVTPFRTSLREVTAVDDVRVTLLADSGHQGLGSASPTAAITGETTAGIVAAIREYLLPALYGRDLDDRNATYQAVQDALQHNTSAKAAVDIALHDLYARFDDMPLVRQLGGKGTTVLTDATVSLDTSETMERQALSLVAQGFSQLKIKVGGRDGDDAVRVRRIREAVGGSVRLWVDPNQAWSVRETLDQAEALGPYGVEFIEQPLPASDMRGMAEVRSRSALPICADEAVYEPLDLQRLLDLRAADILNVKLMKAGGLTRGALLLAWAQAAGLHLMVGSMMEGPASVSAAAALAQAYQCHYVDLDAGYFLHEAKAQGGIRYEHGAIVFPDKPGLALTWQGQEEGLV</sequence>
<dbReference type="InterPro" id="IPR034603">
    <property type="entry name" value="Dipeptide_epimerase"/>
</dbReference>
<feature type="domain" description="Mandelate racemase/muconate lactonizing enzyme C-terminal" evidence="6">
    <location>
        <begin position="135"/>
        <end position="231"/>
    </location>
</feature>
<name>A0ABN5H9M4_9FIRM</name>
<evidence type="ECO:0000259" key="6">
    <source>
        <dbReference type="SMART" id="SM00922"/>
    </source>
</evidence>
<accession>A0ABN5H9M4</accession>
<evidence type="ECO:0000256" key="5">
    <source>
        <dbReference type="RuleBase" id="RU366006"/>
    </source>
</evidence>
<dbReference type="InterPro" id="IPR013341">
    <property type="entry name" value="Mandelate_racemase_N_dom"/>
</dbReference>
<dbReference type="EMBL" id="CP019454">
    <property type="protein sequence ID" value="AUW95643.1"/>
    <property type="molecule type" value="Genomic_DNA"/>
</dbReference>
<protein>
    <recommendedName>
        <fullName evidence="5">Dipeptide epimerase</fullName>
        <ecNumber evidence="5">5.1.1.-</ecNumber>
    </recommendedName>
</protein>
<dbReference type="EC" id="5.1.1.-" evidence="5"/>
<comment type="cofactor">
    <cofactor evidence="5">
        <name>Mg(2+)</name>
        <dbReference type="ChEBI" id="CHEBI:18420"/>
    </cofactor>
    <text evidence="5">Binds 1 Mg(2+) ion per subunit.</text>
</comment>
<dbReference type="SFLD" id="SFLDF00009">
    <property type="entry name" value="o-succinylbenzoate_synthase"/>
    <property type="match status" value="1"/>
</dbReference>
<dbReference type="Pfam" id="PF02746">
    <property type="entry name" value="MR_MLE_N"/>
    <property type="match status" value="1"/>
</dbReference>
<dbReference type="PANTHER" id="PTHR48073:SF2">
    <property type="entry name" value="O-SUCCINYLBENZOATE SYNTHASE"/>
    <property type="match status" value="1"/>
</dbReference>
<dbReference type="Gene3D" id="3.20.20.120">
    <property type="entry name" value="Enolase-like C-terminal domain"/>
    <property type="match status" value="1"/>
</dbReference>
<keyword evidence="2 5" id="KW-0479">Metal-binding</keyword>
<evidence type="ECO:0000256" key="4">
    <source>
        <dbReference type="ARBA" id="ARBA00023235"/>
    </source>
</evidence>
<evidence type="ECO:0000256" key="2">
    <source>
        <dbReference type="ARBA" id="ARBA00022723"/>
    </source>
</evidence>
<proteinExistence type="inferred from homology"/>
<evidence type="ECO:0000256" key="1">
    <source>
        <dbReference type="ARBA" id="ARBA00008031"/>
    </source>
</evidence>
<dbReference type="InterPro" id="IPR013342">
    <property type="entry name" value="Mandelate_racemase_C"/>
</dbReference>
<keyword evidence="4 5" id="KW-0413">Isomerase</keyword>
<organism evidence="7 8">
    <name type="scientific">Sulfobacillus thermotolerans</name>
    <dbReference type="NCBI Taxonomy" id="338644"/>
    <lineage>
        <taxon>Bacteria</taxon>
        <taxon>Bacillati</taxon>
        <taxon>Bacillota</taxon>
        <taxon>Clostridia</taxon>
        <taxon>Eubacteriales</taxon>
        <taxon>Clostridiales Family XVII. Incertae Sedis</taxon>
        <taxon>Sulfobacillus</taxon>
    </lineage>
</organism>
<gene>
    <name evidence="7" type="ORF">BXT84_15670</name>
</gene>
<evidence type="ECO:0000313" key="7">
    <source>
        <dbReference type="EMBL" id="AUW95643.1"/>
    </source>
</evidence>
<dbReference type="InterPro" id="IPR036849">
    <property type="entry name" value="Enolase-like_C_sf"/>
</dbReference>
<dbReference type="Pfam" id="PF13378">
    <property type="entry name" value="MR_MLE_C"/>
    <property type="match status" value="1"/>
</dbReference>
<dbReference type="SMART" id="SM00922">
    <property type="entry name" value="MR_MLE"/>
    <property type="match status" value="1"/>
</dbReference>